<name>A0A1G8ZAS5_9PROT</name>
<feature type="domain" description="Glycosyltransferase 2-like" evidence="1">
    <location>
        <begin position="4"/>
        <end position="160"/>
    </location>
</feature>
<dbReference type="PANTHER" id="PTHR22916">
    <property type="entry name" value="GLYCOSYLTRANSFERASE"/>
    <property type="match status" value="1"/>
</dbReference>
<protein>
    <submittedName>
        <fullName evidence="2">Glycosyl transferase family 2</fullName>
    </submittedName>
</protein>
<dbReference type="GO" id="GO:0016758">
    <property type="term" value="F:hexosyltransferase activity"/>
    <property type="evidence" value="ECO:0007669"/>
    <property type="project" value="UniProtKB-ARBA"/>
</dbReference>
<organism evidence="2 3">
    <name type="scientific">Methylophilus rhizosphaerae</name>
    <dbReference type="NCBI Taxonomy" id="492660"/>
    <lineage>
        <taxon>Bacteria</taxon>
        <taxon>Pseudomonadati</taxon>
        <taxon>Pseudomonadota</taxon>
        <taxon>Betaproteobacteria</taxon>
        <taxon>Nitrosomonadales</taxon>
        <taxon>Methylophilaceae</taxon>
        <taxon>Methylophilus</taxon>
    </lineage>
</organism>
<dbReference type="Proteomes" id="UP000198629">
    <property type="component" value="Unassembled WGS sequence"/>
</dbReference>
<keyword evidence="2" id="KW-0808">Transferase</keyword>
<evidence type="ECO:0000313" key="3">
    <source>
        <dbReference type="Proteomes" id="UP000198629"/>
    </source>
</evidence>
<gene>
    <name evidence="2" type="ORF">SAMN05192566_0189</name>
</gene>
<dbReference type="STRING" id="492660.SAMN05192566_0189"/>
<proteinExistence type="predicted"/>
<keyword evidence="3" id="KW-1185">Reference proteome</keyword>
<dbReference type="EMBL" id="FNFX01000001">
    <property type="protein sequence ID" value="SDK12169.1"/>
    <property type="molecule type" value="Genomic_DNA"/>
</dbReference>
<sequence>MKVTIITVCYNSAETISDTISSIASQQYRNKEHIIVDGESKDKTVDIIKYAPSVTRYISEPDKGIYDAMNKGIKLATGDIIGLLNADDFYADDTVLTQVAETFGDPTVQACYADLVYVDKNDTSRVLRYWKSRPFRAGLFKHGWMPAHPTFFVRREAYEQWGNFNLDFPRQADFELTMRFLEIHRIKSVYIPRIWVKMRIGGASNNSIKGIIKGNLEAYRACKLHNLAVGPFFIVRKVLSRIPQFFSKPEFK</sequence>
<dbReference type="CDD" id="cd06433">
    <property type="entry name" value="GT_2_WfgS_like"/>
    <property type="match status" value="1"/>
</dbReference>
<dbReference type="SUPFAM" id="SSF53448">
    <property type="entry name" value="Nucleotide-diphospho-sugar transferases"/>
    <property type="match status" value="1"/>
</dbReference>
<dbReference type="InterPro" id="IPR029044">
    <property type="entry name" value="Nucleotide-diphossugar_trans"/>
</dbReference>
<reference evidence="3" key="1">
    <citation type="submission" date="2016-10" db="EMBL/GenBank/DDBJ databases">
        <authorList>
            <person name="Varghese N."/>
            <person name="Submissions S."/>
        </authorList>
    </citation>
    <scope>NUCLEOTIDE SEQUENCE [LARGE SCALE GENOMIC DNA]</scope>
    <source>
        <strain evidence="3">CBMB127</strain>
    </source>
</reference>
<accession>A0A1G8ZAS5</accession>
<dbReference type="Gene3D" id="3.90.550.10">
    <property type="entry name" value="Spore Coat Polysaccharide Biosynthesis Protein SpsA, Chain A"/>
    <property type="match status" value="1"/>
</dbReference>
<dbReference type="AlphaFoldDB" id="A0A1G8ZAS5"/>
<evidence type="ECO:0000313" key="2">
    <source>
        <dbReference type="EMBL" id="SDK12169.1"/>
    </source>
</evidence>
<dbReference type="RefSeq" id="WP_091468433.1">
    <property type="nucleotide sequence ID" value="NZ_FNFX01000001.1"/>
</dbReference>
<dbReference type="PANTHER" id="PTHR22916:SF3">
    <property type="entry name" value="UDP-GLCNAC:BETAGAL BETA-1,3-N-ACETYLGLUCOSAMINYLTRANSFERASE-LIKE PROTEIN 1"/>
    <property type="match status" value="1"/>
</dbReference>
<evidence type="ECO:0000259" key="1">
    <source>
        <dbReference type="Pfam" id="PF00535"/>
    </source>
</evidence>
<dbReference type="Pfam" id="PF00535">
    <property type="entry name" value="Glycos_transf_2"/>
    <property type="match status" value="1"/>
</dbReference>
<dbReference type="InterPro" id="IPR001173">
    <property type="entry name" value="Glyco_trans_2-like"/>
</dbReference>
<dbReference type="OrthoDB" id="433681at2"/>